<dbReference type="SUPFAM" id="SSF81901">
    <property type="entry name" value="HCP-like"/>
    <property type="match status" value="1"/>
</dbReference>
<proteinExistence type="predicted"/>
<dbReference type="Gene3D" id="1.25.40.10">
    <property type="entry name" value="Tetratricopeptide repeat domain"/>
    <property type="match status" value="2"/>
</dbReference>
<name>A0A5J6QQC3_9GAMM</name>
<dbReference type="RefSeq" id="WP_151136551.1">
    <property type="nucleotide sequence ID" value="NZ_CP043311.1"/>
</dbReference>
<gene>
    <name evidence="2" type="ORF">FXN65_22455</name>
</gene>
<sequence>MHPSLPALLALCLLLGACSPTTPLFIAQITTNEVVEYKTMKSKRMAAAVEEEGDLLTYSAMAIRDAKSPEAEELYLVGYRDDKFSDDVRAIALYQIGLIYMSRFNEQRDDTKALAYLERVLNEFPGSRAAERAEARILVIRQRAKDPVQKTSRELLATWQPSSNLDLYKPGLDPDMTLLSRRAVLKDRVAEAEELYLLALSDAHVQPDIKQKALYQLGLMYLAPDNPHANRDKAIGYFRRLLVQFPDSDLATKASRHLDQALNSDRP</sequence>
<dbReference type="EMBL" id="CP043311">
    <property type="protein sequence ID" value="QEY64693.1"/>
    <property type="molecule type" value="Genomic_DNA"/>
</dbReference>
<evidence type="ECO:0000256" key="1">
    <source>
        <dbReference type="SAM" id="SignalP"/>
    </source>
</evidence>
<accession>A0A5J6QQC3</accession>
<organism evidence="2 3">
    <name type="scientific">Metapseudomonas lalkuanensis</name>
    <dbReference type="NCBI Taxonomy" id="2604832"/>
    <lineage>
        <taxon>Bacteria</taxon>
        <taxon>Pseudomonadati</taxon>
        <taxon>Pseudomonadota</taxon>
        <taxon>Gammaproteobacteria</taxon>
        <taxon>Pseudomonadales</taxon>
        <taxon>Pseudomonadaceae</taxon>
        <taxon>Metapseudomonas</taxon>
    </lineage>
</organism>
<dbReference type="AlphaFoldDB" id="A0A5J6QQC3"/>
<dbReference type="Pfam" id="PF13174">
    <property type="entry name" value="TPR_6"/>
    <property type="match status" value="2"/>
</dbReference>
<protein>
    <submittedName>
        <fullName evidence="2">Tetratricopeptide repeat protein</fullName>
    </submittedName>
</protein>
<keyword evidence="1" id="KW-0732">Signal</keyword>
<dbReference type="KEGG" id="plal:FXN65_22455"/>
<evidence type="ECO:0000313" key="2">
    <source>
        <dbReference type="EMBL" id="QEY64693.1"/>
    </source>
</evidence>
<reference evidence="2 3" key="1">
    <citation type="submission" date="2019-08" db="EMBL/GenBank/DDBJ databases">
        <title>Whole-genome Sequencing of e-waste polymer degrading bacterium Pseudomonas sp. strain PE08.</title>
        <authorList>
            <person name="Kirdat K."/>
            <person name="Debbarma P."/>
            <person name="Narawade N."/>
            <person name="Suyal D."/>
            <person name="Thorat V."/>
            <person name="Shouche Y."/>
            <person name="Goel R."/>
            <person name="Yadav A."/>
        </authorList>
    </citation>
    <scope>NUCLEOTIDE SEQUENCE [LARGE SCALE GENOMIC DNA]</scope>
    <source>
        <strain evidence="2 3">PE08</strain>
    </source>
</reference>
<feature type="signal peptide" evidence="1">
    <location>
        <begin position="1"/>
        <end position="26"/>
    </location>
</feature>
<evidence type="ECO:0000313" key="3">
    <source>
        <dbReference type="Proteomes" id="UP000327179"/>
    </source>
</evidence>
<dbReference type="InterPro" id="IPR019734">
    <property type="entry name" value="TPR_rpt"/>
</dbReference>
<dbReference type="Proteomes" id="UP000327179">
    <property type="component" value="Chromosome"/>
</dbReference>
<keyword evidence="3" id="KW-1185">Reference proteome</keyword>
<dbReference type="InterPro" id="IPR011990">
    <property type="entry name" value="TPR-like_helical_dom_sf"/>
</dbReference>
<feature type="chain" id="PRO_5023805862" evidence="1">
    <location>
        <begin position="27"/>
        <end position="267"/>
    </location>
</feature>